<dbReference type="AlphaFoldDB" id="A0A1G5N789"/>
<dbReference type="Proteomes" id="UP000199347">
    <property type="component" value="Unassembled WGS sequence"/>
</dbReference>
<protein>
    <submittedName>
        <fullName evidence="2">Uncharacterized protein</fullName>
    </submittedName>
</protein>
<feature type="region of interest" description="Disordered" evidence="1">
    <location>
        <begin position="89"/>
        <end position="134"/>
    </location>
</feature>
<evidence type="ECO:0000313" key="3">
    <source>
        <dbReference type="Proteomes" id="UP000199347"/>
    </source>
</evidence>
<dbReference type="RefSeq" id="WP_139163717.1">
    <property type="nucleotide sequence ID" value="NZ_FMVW01000002.1"/>
</dbReference>
<dbReference type="STRING" id="1120955.SAMN03080610_01545"/>
<gene>
    <name evidence="2" type="ORF">SAMN03080610_01545</name>
</gene>
<dbReference type="OrthoDB" id="8450322at2"/>
<keyword evidence="3" id="KW-1185">Reference proteome</keyword>
<name>A0A1G5N789_AFIMA</name>
<reference evidence="2 3" key="1">
    <citation type="submission" date="2016-10" db="EMBL/GenBank/DDBJ databases">
        <authorList>
            <person name="de Groot N.N."/>
        </authorList>
    </citation>
    <scope>NUCLEOTIDE SEQUENCE [LARGE SCALE GENOMIC DNA]</scope>
    <source>
        <strain evidence="2 3">DSM 2698</strain>
    </source>
</reference>
<organism evidence="2 3">
    <name type="scientific">Afifella marina DSM 2698</name>
    <dbReference type="NCBI Taxonomy" id="1120955"/>
    <lineage>
        <taxon>Bacteria</taxon>
        <taxon>Pseudomonadati</taxon>
        <taxon>Pseudomonadota</taxon>
        <taxon>Alphaproteobacteria</taxon>
        <taxon>Hyphomicrobiales</taxon>
        <taxon>Afifellaceae</taxon>
        <taxon>Afifella</taxon>
    </lineage>
</organism>
<evidence type="ECO:0000313" key="2">
    <source>
        <dbReference type="EMBL" id="SCZ32559.1"/>
    </source>
</evidence>
<sequence length="134" mass="14439">MINRLDGPGVPFSSDYAVGGDADEPGLAQPITTDDLDALAHSARGTVEERREALREALDELEARRSMDVSHDVDGVIAYGRDLLKALSGTSPVSTVETGDPEAFGFAPEDRLDQPDEILERAQDSVKEEGAERE</sequence>
<proteinExistence type="predicted"/>
<feature type="region of interest" description="Disordered" evidence="1">
    <location>
        <begin position="1"/>
        <end position="30"/>
    </location>
</feature>
<accession>A0A1G5N789</accession>
<dbReference type="EMBL" id="FMVW01000002">
    <property type="protein sequence ID" value="SCZ32559.1"/>
    <property type="molecule type" value="Genomic_DNA"/>
</dbReference>
<evidence type="ECO:0000256" key="1">
    <source>
        <dbReference type="SAM" id="MobiDB-lite"/>
    </source>
</evidence>
<feature type="compositionally biased region" description="Basic and acidic residues" evidence="1">
    <location>
        <begin position="108"/>
        <end position="134"/>
    </location>
</feature>